<protein>
    <submittedName>
        <fullName evidence="1">RCG37513</fullName>
    </submittedName>
</protein>
<proteinExistence type="predicted"/>
<dbReference type="AlphaFoldDB" id="A6KHP7"/>
<reference evidence="1 2" key="1">
    <citation type="submission" date="2005-09" db="EMBL/GenBank/DDBJ databases">
        <authorList>
            <person name="Mural R.J."/>
            <person name="Li P.W."/>
            <person name="Adams M.D."/>
            <person name="Amanatides P.G."/>
            <person name="Baden-Tillson H."/>
            <person name="Barnstead M."/>
            <person name="Chin S.H."/>
            <person name="Dew I."/>
            <person name="Evans C.A."/>
            <person name="Ferriera S."/>
            <person name="Flanigan M."/>
            <person name="Fosler C."/>
            <person name="Glodek A."/>
            <person name="Gu Z."/>
            <person name="Holt R.A."/>
            <person name="Jennings D."/>
            <person name="Kraft C.L."/>
            <person name="Lu F."/>
            <person name="Nguyen T."/>
            <person name="Nusskern D.R."/>
            <person name="Pfannkoch C.M."/>
            <person name="Sitter C."/>
            <person name="Sutton G.G."/>
            <person name="Venter J.C."/>
            <person name="Wang Z."/>
            <person name="Woodage T."/>
            <person name="Zheng X.H."/>
            <person name="Zhong F."/>
        </authorList>
    </citation>
    <scope>NUCLEOTIDE SEQUENCE [LARGE SCALE GENOMIC DNA]</scope>
    <source>
        <strain>BN</strain>
        <strain evidence="2">Sprague-Dawley</strain>
    </source>
</reference>
<evidence type="ECO:0000313" key="1">
    <source>
        <dbReference type="EMBL" id="EDL86058.1"/>
    </source>
</evidence>
<dbReference type="Proteomes" id="UP000234681">
    <property type="component" value="Chromosome 3"/>
</dbReference>
<sequence>MKWQGPGTQRGSKELGCFSLGRCQICCLQALPFPLQAGQSPPLAFHSRTLQTVSPDGHWTRLRLLPAHFPFPD</sequence>
<dbReference type="EMBL" id="CH474050">
    <property type="protein sequence ID" value="EDL86058.1"/>
    <property type="molecule type" value="Genomic_DNA"/>
</dbReference>
<gene>
    <name evidence="1" type="ORF">rCG_37513</name>
</gene>
<accession>A6KHP7</accession>
<organism evidence="1 2">
    <name type="scientific">Rattus norvegicus</name>
    <name type="common">Rat</name>
    <dbReference type="NCBI Taxonomy" id="10116"/>
    <lineage>
        <taxon>Eukaryota</taxon>
        <taxon>Metazoa</taxon>
        <taxon>Chordata</taxon>
        <taxon>Craniata</taxon>
        <taxon>Vertebrata</taxon>
        <taxon>Euteleostomi</taxon>
        <taxon>Mammalia</taxon>
        <taxon>Eutheria</taxon>
        <taxon>Euarchontoglires</taxon>
        <taxon>Glires</taxon>
        <taxon>Rodentia</taxon>
        <taxon>Myomorpha</taxon>
        <taxon>Muroidea</taxon>
        <taxon>Muridae</taxon>
        <taxon>Murinae</taxon>
        <taxon>Rattus</taxon>
    </lineage>
</organism>
<evidence type="ECO:0000313" key="2">
    <source>
        <dbReference type="Proteomes" id="UP000234681"/>
    </source>
</evidence>
<name>A6KHP7_RAT</name>